<keyword evidence="4" id="KW-1185">Reference proteome</keyword>
<evidence type="ECO:0000313" key="3">
    <source>
        <dbReference type="EMBL" id="GEN82025.1"/>
    </source>
</evidence>
<dbReference type="InterPro" id="IPR021136">
    <property type="entry name" value="Flagellar_hook_control-like_C"/>
</dbReference>
<sequence>MNIGALQSIIGMGTQTPLGNAQQSQATSQSFGTVFAGITASAPVVELPNTDTSIEIPNELIQLLYNARTPEELEQAIQAIPGNEEIELSKDLSVTGPMGSLEDLSMSLSINPEKLLETIKKLLGQAGKVEEEIADISMATDVWTLLTMIDDVGMKFFEKLNESLAAPKTEEVHLLTFLKAVKMAASKSDMVVSMEQKATSFQSMLTGAAEQFDQKVLVSAKQDIPQFIPQKTNFRIVLDAQSSTNDNSTGQKQAETATNLISNAANPSITAVKSDFTISQAETTPANRSETLMNELQALFKRSNFGQVGGSNRMLIKLYPEHLGQVRIELHESNGVMTARILASTSLAKGMLESQLHQLKHAFNQQNLQVERIDITQSIQESSRNEREQSFNEQYKREQQENKQEKGRLSEDDISFDEYLIELEV</sequence>
<feature type="domain" description="Flagellar hook-length control protein-like C-terminal" evidence="2">
    <location>
        <begin position="309"/>
        <end position="380"/>
    </location>
</feature>
<dbReference type="Gene3D" id="3.30.750.140">
    <property type="match status" value="1"/>
</dbReference>
<accession>A0A511Z3K2</accession>
<evidence type="ECO:0000259" key="2">
    <source>
        <dbReference type="Pfam" id="PF02120"/>
    </source>
</evidence>
<reference evidence="3 4" key="1">
    <citation type="submission" date="2019-07" db="EMBL/GenBank/DDBJ databases">
        <title>Whole genome shotgun sequence of Sporosarcina luteola NBRC 105378.</title>
        <authorList>
            <person name="Hosoyama A."/>
            <person name="Uohara A."/>
            <person name="Ohji S."/>
            <person name="Ichikawa N."/>
        </authorList>
    </citation>
    <scope>NUCLEOTIDE SEQUENCE [LARGE SCALE GENOMIC DNA]</scope>
    <source>
        <strain evidence="3 4">NBRC 105378</strain>
    </source>
</reference>
<gene>
    <name evidence="3" type="ORF">SLU01_03370</name>
</gene>
<organism evidence="3 4">
    <name type="scientific">Sporosarcina luteola</name>
    <dbReference type="NCBI Taxonomy" id="582850"/>
    <lineage>
        <taxon>Bacteria</taxon>
        <taxon>Bacillati</taxon>
        <taxon>Bacillota</taxon>
        <taxon>Bacilli</taxon>
        <taxon>Bacillales</taxon>
        <taxon>Caryophanaceae</taxon>
        <taxon>Sporosarcina</taxon>
    </lineage>
</organism>
<evidence type="ECO:0000256" key="1">
    <source>
        <dbReference type="SAM" id="MobiDB-lite"/>
    </source>
</evidence>
<dbReference type="AlphaFoldDB" id="A0A511Z3K2"/>
<feature type="compositionally biased region" description="Basic and acidic residues" evidence="1">
    <location>
        <begin position="383"/>
        <end position="411"/>
    </location>
</feature>
<proteinExistence type="predicted"/>
<comment type="caution">
    <text evidence="3">The sequence shown here is derived from an EMBL/GenBank/DDBJ whole genome shotgun (WGS) entry which is preliminary data.</text>
</comment>
<evidence type="ECO:0000313" key="4">
    <source>
        <dbReference type="Proteomes" id="UP000321901"/>
    </source>
</evidence>
<dbReference type="EMBL" id="BJYL01000004">
    <property type="protein sequence ID" value="GEN82025.1"/>
    <property type="molecule type" value="Genomic_DNA"/>
</dbReference>
<dbReference type="Pfam" id="PF02120">
    <property type="entry name" value="Flg_hook"/>
    <property type="match status" value="1"/>
</dbReference>
<protein>
    <recommendedName>
        <fullName evidence="2">Flagellar hook-length control protein-like C-terminal domain-containing protein</fullName>
    </recommendedName>
</protein>
<name>A0A511Z3K2_9BACL</name>
<dbReference type="Proteomes" id="UP000321901">
    <property type="component" value="Unassembled WGS sequence"/>
</dbReference>
<feature type="region of interest" description="Disordered" evidence="1">
    <location>
        <begin position="379"/>
        <end position="411"/>
    </location>
</feature>
<dbReference type="InterPro" id="IPR038610">
    <property type="entry name" value="FliK-like_C_sf"/>
</dbReference>
<dbReference type="CDD" id="cd17470">
    <property type="entry name" value="T3SS_Flik_C"/>
    <property type="match status" value="1"/>
</dbReference>